<name>A0ABT3XLR5_9FLAO</name>
<protein>
    <submittedName>
        <fullName evidence="2">GLPGLI family protein</fullName>
    </submittedName>
</protein>
<sequence>MNKLIKLLFLLVFSICFSQTNRFIYELDVKKYTKNVKINMVLDVTKDEVKFYDYGFIEADSIGKRNNVNQFYNTQVDQLVIRKTNSFENTEFHDNMFDYFSINSKDEMVWKIENETKKSGEYKLQKATTNFGGRFWTAWFCAAIPFQEGPYKFRGLPGLIFELNDQNKDFTYVLVKIKKLNEDFDTKKFLEIHYGTQPIRVTRKQYHDVKINYYNDPVSEGRKILKTGGNITFQGEKITTVEQLDQKRKSIQESIKNYYSSLELDKAIPYPN</sequence>
<dbReference type="Pfam" id="PF09697">
    <property type="entry name" value="Porph_ging"/>
    <property type="match status" value="1"/>
</dbReference>
<reference evidence="2" key="1">
    <citation type="submission" date="2022-10" db="EMBL/GenBank/DDBJ databases">
        <title>Chryseobacterium sp. nov., a novel bacterial species.</title>
        <authorList>
            <person name="Cao Y."/>
        </authorList>
    </citation>
    <scope>NUCLEOTIDE SEQUENCE</scope>
    <source>
        <strain evidence="2">CCTCC AB2015118</strain>
    </source>
</reference>
<proteinExistence type="predicted"/>
<organism evidence="2 3">
    <name type="scientific">Chryseobacterium formosus</name>
    <dbReference type="NCBI Taxonomy" id="1537363"/>
    <lineage>
        <taxon>Bacteria</taxon>
        <taxon>Pseudomonadati</taxon>
        <taxon>Bacteroidota</taxon>
        <taxon>Flavobacteriia</taxon>
        <taxon>Flavobacteriales</taxon>
        <taxon>Weeksellaceae</taxon>
        <taxon>Chryseobacterium group</taxon>
        <taxon>Chryseobacterium</taxon>
    </lineage>
</organism>
<evidence type="ECO:0000256" key="1">
    <source>
        <dbReference type="SAM" id="SignalP"/>
    </source>
</evidence>
<dbReference type="InterPro" id="IPR005901">
    <property type="entry name" value="GLPGLI"/>
</dbReference>
<feature type="chain" id="PRO_5045249577" evidence="1">
    <location>
        <begin position="19"/>
        <end position="272"/>
    </location>
</feature>
<dbReference type="EMBL" id="JAOVZW010000003">
    <property type="protein sequence ID" value="MCX8523057.1"/>
    <property type="molecule type" value="Genomic_DNA"/>
</dbReference>
<accession>A0ABT3XLR5</accession>
<dbReference type="Proteomes" id="UP001073122">
    <property type="component" value="Unassembled WGS sequence"/>
</dbReference>
<evidence type="ECO:0000313" key="3">
    <source>
        <dbReference type="Proteomes" id="UP001073122"/>
    </source>
</evidence>
<feature type="signal peptide" evidence="1">
    <location>
        <begin position="1"/>
        <end position="18"/>
    </location>
</feature>
<keyword evidence="3" id="KW-1185">Reference proteome</keyword>
<evidence type="ECO:0000313" key="2">
    <source>
        <dbReference type="EMBL" id="MCX8523057.1"/>
    </source>
</evidence>
<comment type="caution">
    <text evidence="2">The sequence shown here is derived from an EMBL/GenBank/DDBJ whole genome shotgun (WGS) entry which is preliminary data.</text>
</comment>
<dbReference type="NCBIfam" id="TIGR01200">
    <property type="entry name" value="GLPGLI"/>
    <property type="match status" value="1"/>
</dbReference>
<keyword evidence="1" id="KW-0732">Signal</keyword>
<dbReference type="RefSeq" id="WP_267264378.1">
    <property type="nucleotide sequence ID" value="NZ_JAOVZW010000003.1"/>
</dbReference>
<gene>
    <name evidence="2" type="ORF">OF897_03870</name>
</gene>